<evidence type="ECO:0000256" key="9">
    <source>
        <dbReference type="ARBA" id="ARBA00023187"/>
    </source>
</evidence>
<dbReference type="Pfam" id="PF03098">
    <property type="entry name" value="An_peroxidase"/>
    <property type="match status" value="1"/>
</dbReference>
<dbReference type="GO" id="GO:0004601">
    <property type="term" value="F:peroxidase activity"/>
    <property type="evidence" value="ECO:0007669"/>
    <property type="project" value="InterPro"/>
</dbReference>
<keyword evidence="11" id="KW-0349">Heme</keyword>
<dbReference type="AlphaFoldDB" id="A0A8X7XKI8"/>
<dbReference type="PROSITE" id="PS50292">
    <property type="entry name" value="PEROXIDASE_3"/>
    <property type="match status" value="1"/>
</dbReference>
<dbReference type="GO" id="GO:0004843">
    <property type="term" value="F:cysteine-type deubiquitinase activity"/>
    <property type="evidence" value="ECO:0007669"/>
    <property type="project" value="InterPro"/>
</dbReference>
<dbReference type="PROSITE" id="PS50271">
    <property type="entry name" value="ZF_UBP"/>
    <property type="match status" value="1"/>
</dbReference>
<dbReference type="GO" id="GO:0005681">
    <property type="term" value="C:spliceosomal complex"/>
    <property type="evidence" value="ECO:0007669"/>
    <property type="project" value="UniProtKB-KW"/>
</dbReference>
<dbReference type="PANTHER" id="PTHR11475:SF63">
    <property type="entry name" value="EOSINOPHIL PEROXIDASE"/>
    <property type="match status" value="1"/>
</dbReference>
<dbReference type="InterPro" id="IPR037120">
    <property type="entry name" value="Haem_peroxidase_sf_animal"/>
</dbReference>
<sequence>MPKGKLFLTFPFPNRSVLDFDFEKLCSVSLSHINVYACLICGKYFQGRGLKSHAYTHSVQFTHHVFLNLHTLKFYCLPDNYEIIDSSLEDITPTFTKQHIASLDKQGRLYRAYDGTTYLPGIVGLNNIKANDYANVVLQALSNVPPLRNYFLEEENYQSIKRPPGDIMFLLVQRFGELMRKLWNPRNFKAHVSPHEMLQAVVLCSKKNFQITKQGDAVDFLSWFLNALHGALGGTRKKPWPIGTIGGGGCLGGSGLARGLPLTWPRGLQLPVGSGLRLLQGLELGVHSLQHGVQPAEEKEALLANEEYQEKMSESSFLYLTLDLPTAPLYKDEKEQLIIPQVPLFNILAKFNGLTEKEYKTYKENFLKRFQLTKLPPYLIFYIKRFTKNNFFVEKNPTIVNFPITSVDLREYLAEEVQATEKNATYDLIANVVHDGKPTEGSYRIHVLHHGTGKWYELQDLQVTDILPQMITLSEAYIQQINQLTSFIDASMIYGSTNSVAKELRDLTNNFGLLAVNKDYSDDGYDLLPFQNATRNFCATRSIVTKDPSVQEVPCFMAGDSRANENIALTAIHTMFLREHNRIAKIFRKLNPQWNGETIYQETRKVVGAFHQIIMYRDYLPIIIGPNAMTKYLSTYRGYNNMVDPSISSVFSTAAFRFAHLTVQPFIFRLNRGYQQNTVYPNVLLHNTFFTPWRIVFEGGVDPIIRGLISMPAKLNRQDKLMHDELRERLFQLTSQDGLDLASLIMQRGRDHGLQGYNAWRGFCGLSQPRTERELGLILNNVTLARALIRLYGTPNNIDVWIGGAVEPCVPNGRVGPLFACLIGTQFQRIRNGDRFWWENSGIFTESQKSALRNVSLHRIICDNTGVQELPPSVFRHLPYSDKYISCSDIPKFNFNAWKNSI</sequence>
<keyword evidence="5" id="KW-0747">Spliceosome</keyword>
<dbReference type="EMBL" id="JAATIS010000220">
    <property type="protein sequence ID" value="KAG2469264.1"/>
    <property type="molecule type" value="Genomic_DNA"/>
</dbReference>
<dbReference type="InterPro" id="IPR010255">
    <property type="entry name" value="Haem_peroxidase_sf"/>
</dbReference>
<evidence type="ECO:0000256" key="1">
    <source>
        <dbReference type="ARBA" id="ARBA00004123"/>
    </source>
</evidence>
<feature type="binding site" description="axial binding residue" evidence="11">
    <location>
        <position position="660"/>
    </location>
    <ligand>
        <name>heme b</name>
        <dbReference type="ChEBI" id="CHEBI:60344"/>
    </ligand>
    <ligandPart>
        <name>Fe</name>
        <dbReference type="ChEBI" id="CHEBI:18248"/>
    </ligandPart>
</feature>
<keyword evidence="10" id="KW-0539">Nucleus</keyword>
<evidence type="ECO:0000256" key="2">
    <source>
        <dbReference type="ARBA" id="ARBA00009085"/>
    </source>
</evidence>
<feature type="non-terminal residue" evidence="15">
    <location>
        <position position="902"/>
    </location>
</feature>
<keyword evidence="16" id="KW-1185">Reference proteome</keyword>
<comment type="similarity">
    <text evidence="2">Belongs to the peptidase C19 family.</text>
</comment>
<keyword evidence="4 11" id="KW-0479">Metal-binding</keyword>
<keyword evidence="7" id="KW-0833">Ubl conjugation pathway</keyword>
<evidence type="ECO:0000256" key="5">
    <source>
        <dbReference type="ARBA" id="ARBA00022728"/>
    </source>
</evidence>
<dbReference type="GO" id="GO:0016579">
    <property type="term" value="P:protein deubiquitination"/>
    <property type="evidence" value="ECO:0007669"/>
    <property type="project" value="InterPro"/>
</dbReference>
<evidence type="ECO:0000256" key="7">
    <source>
        <dbReference type="ARBA" id="ARBA00022786"/>
    </source>
</evidence>
<comment type="subcellular location">
    <subcellularLocation>
        <location evidence="1">Nucleus</location>
    </subcellularLocation>
</comment>
<dbReference type="InterPro" id="IPR001607">
    <property type="entry name" value="Znf_UBP"/>
</dbReference>
<evidence type="ECO:0000256" key="3">
    <source>
        <dbReference type="ARBA" id="ARBA00022664"/>
    </source>
</evidence>
<dbReference type="InterPro" id="IPR019791">
    <property type="entry name" value="Haem_peroxidase_animal"/>
</dbReference>
<evidence type="ECO:0000313" key="16">
    <source>
        <dbReference type="Proteomes" id="UP000886611"/>
    </source>
</evidence>
<dbReference type="InterPro" id="IPR038765">
    <property type="entry name" value="Papain-like_cys_pep_sf"/>
</dbReference>
<accession>A0A8X7XKI8</accession>
<evidence type="ECO:0000256" key="11">
    <source>
        <dbReference type="PIRSR" id="PIRSR619791-2"/>
    </source>
</evidence>
<keyword evidence="11" id="KW-0408">Iron</keyword>
<keyword evidence="3" id="KW-0507">mRNA processing</keyword>
<feature type="non-terminal residue" evidence="15">
    <location>
        <position position="1"/>
    </location>
</feature>
<evidence type="ECO:0000256" key="10">
    <source>
        <dbReference type="ARBA" id="ARBA00023242"/>
    </source>
</evidence>
<organism evidence="15 16">
    <name type="scientific">Polypterus senegalus</name>
    <name type="common">Senegal bichir</name>
    <dbReference type="NCBI Taxonomy" id="55291"/>
    <lineage>
        <taxon>Eukaryota</taxon>
        <taxon>Metazoa</taxon>
        <taxon>Chordata</taxon>
        <taxon>Craniata</taxon>
        <taxon>Vertebrata</taxon>
        <taxon>Euteleostomi</taxon>
        <taxon>Actinopterygii</taxon>
        <taxon>Polypteriformes</taxon>
        <taxon>Polypteridae</taxon>
        <taxon>Polypterus</taxon>
    </lineage>
</organism>
<feature type="domain" description="UBP-type" evidence="14">
    <location>
        <begin position="2"/>
        <end position="102"/>
    </location>
</feature>
<protein>
    <submittedName>
        <fullName evidence="15">SNUT2 protein</fullName>
    </submittedName>
</protein>
<feature type="domain" description="USP" evidence="13">
    <location>
        <begin position="123"/>
        <end position="484"/>
    </location>
</feature>
<dbReference type="SUPFAM" id="SSF48113">
    <property type="entry name" value="Heme-dependent peroxidases"/>
    <property type="match status" value="1"/>
</dbReference>
<gene>
    <name evidence="15" type="primary">Usp39</name>
    <name evidence="15" type="ORF">GTO96_0004263</name>
</gene>
<dbReference type="Gene3D" id="3.90.70.10">
    <property type="entry name" value="Cysteine proteinases"/>
    <property type="match status" value="1"/>
</dbReference>
<dbReference type="InterPro" id="IPR028889">
    <property type="entry name" value="USP"/>
</dbReference>
<dbReference type="Pfam" id="PF02148">
    <property type="entry name" value="zf-UBP"/>
    <property type="match status" value="1"/>
</dbReference>
<dbReference type="GO" id="GO:0005615">
    <property type="term" value="C:extracellular space"/>
    <property type="evidence" value="ECO:0007669"/>
    <property type="project" value="TreeGrafter"/>
</dbReference>
<evidence type="ECO:0000256" key="8">
    <source>
        <dbReference type="ARBA" id="ARBA00022833"/>
    </source>
</evidence>
<reference evidence="15 16" key="1">
    <citation type="journal article" date="2021" name="Cell">
        <title>Tracing the genetic footprints of vertebrate landing in non-teleost ray-finned fishes.</title>
        <authorList>
            <person name="Bi X."/>
            <person name="Wang K."/>
            <person name="Yang L."/>
            <person name="Pan H."/>
            <person name="Jiang H."/>
            <person name="Wei Q."/>
            <person name="Fang M."/>
            <person name="Yu H."/>
            <person name="Zhu C."/>
            <person name="Cai Y."/>
            <person name="He Y."/>
            <person name="Gan X."/>
            <person name="Zeng H."/>
            <person name="Yu D."/>
            <person name="Zhu Y."/>
            <person name="Jiang H."/>
            <person name="Qiu Q."/>
            <person name="Yang H."/>
            <person name="Zhang Y.E."/>
            <person name="Wang W."/>
            <person name="Zhu M."/>
            <person name="He S."/>
            <person name="Zhang G."/>
        </authorList>
    </citation>
    <scope>NUCLEOTIDE SEQUENCE [LARGE SCALE GENOMIC DNA]</scope>
    <source>
        <strain evidence="15">Bchr_013</strain>
    </source>
</reference>
<dbReference type="GO" id="GO:0008270">
    <property type="term" value="F:zinc ion binding"/>
    <property type="evidence" value="ECO:0007669"/>
    <property type="project" value="UniProtKB-KW"/>
</dbReference>
<keyword evidence="9" id="KW-0508">mRNA splicing</keyword>
<keyword evidence="6 12" id="KW-0863">Zinc-finger</keyword>
<dbReference type="PANTHER" id="PTHR11475">
    <property type="entry name" value="OXIDASE/PEROXIDASE"/>
    <property type="match status" value="1"/>
</dbReference>
<proteinExistence type="inferred from homology"/>
<name>A0A8X7XKI8_POLSE</name>
<evidence type="ECO:0000256" key="4">
    <source>
        <dbReference type="ARBA" id="ARBA00022723"/>
    </source>
</evidence>
<evidence type="ECO:0000259" key="14">
    <source>
        <dbReference type="PROSITE" id="PS50271"/>
    </source>
</evidence>
<dbReference type="InterPro" id="IPR013083">
    <property type="entry name" value="Znf_RING/FYVE/PHD"/>
</dbReference>
<dbReference type="GO" id="GO:0006979">
    <property type="term" value="P:response to oxidative stress"/>
    <property type="evidence" value="ECO:0007669"/>
    <property type="project" value="InterPro"/>
</dbReference>
<dbReference type="PRINTS" id="PR00457">
    <property type="entry name" value="ANPEROXIDASE"/>
</dbReference>
<dbReference type="GO" id="GO:0000245">
    <property type="term" value="P:spliceosomal complex assembly"/>
    <property type="evidence" value="ECO:0007669"/>
    <property type="project" value="InterPro"/>
</dbReference>
<dbReference type="Gene3D" id="3.30.40.10">
    <property type="entry name" value="Zinc/RING finger domain, C3HC4 (zinc finger)"/>
    <property type="match status" value="1"/>
</dbReference>
<dbReference type="Proteomes" id="UP000886611">
    <property type="component" value="Unassembled WGS sequence"/>
</dbReference>
<evidence type="ECO:0000256" key="6">
    <source>
        <dbReference type="ARBA" id="ARBA00022771"/>
    </source>
</evidence>
<evidence type="ECO:0000259" key="13">
    <source>
        <dbReference type="PROSITE" id="PS50235"/>
    </source>
</evidence>
<dbReference type="SUPFAM" id="SSF54001">
    <property type="entry name" value="Cysteine proteinases"/>
    <property type="match status" value="1"/>
</dbReference>
<evidence type="ECO:0000313" key="15">
    <source>
        <dbReference type="EMBL" id="KAG2469264.1"/>
    </source>
</evidence>
<dbReference type="InterPro" id="IPR033809">
    <property type="entry name" value="USP39"/>
</dbReference>
<comment type="caution">
    <text evidence="15">The sequence shown here is derived from an EMBL/GenBank/DDBJ whole genome shotgun (WGS) entry which is preliminary data.</text>
</comment>
<dbReference type="FunFam" id="3.30.40.10:FF:000068">
    <property type="entry name" value="U4/U6.U5 tri-snRNP-associated protein 2"/>
    <property type="match status" value="1"/>
</dbReference>
<dbReference type="SMART" id="SM00290">
    <property type="entry name" value="ZnF_UBP"/>
    <property type="match status" value="1"/>
</dbReference>
<dbReference type="CDD" id="cd02669">
    <property type="entry name" value="Peptidase_C19M"/>
    <property type="match status" value="1"/>
</dbReference>
<dbReference type="SUPFAM" id="SSF57850">
    <property type="entry name" value="RING/U-box"/>
    <property type="match status" value="1"/>
</dbReference>
<dbReference type="Gene3D" id="1.10.640.10">
    <property type="entry name" value="Haem peroxidase domain superfamily, animal type"/>
    <property type="match status" value="1"/>
</dbReference>
<dbReference type="GO" id="GO:0020037">
    <property type="term" value="F:heme binding"/>
    <property type="evidence" value="ECO:0007669"/>
    <property type="project" value="InterPro"/>
</dbReference>
<keyword evidence="8" id="KW-0862">Zinc</keyword>
<evidence type="ECO:0000256" key="12">
    <source>
        <dbReference type="PROSITE-ProRule" id="PRU00502"/>
    </source>
</evidence>
<dbReference type="PROSITE" id="PS50235">
    <property type="entry name" value="USP_3"/>
    <property type="match status" value="1"/>
</dbReference>